<evidence type="ECO:0000256" key="6">
    <source>
        <dbReference type="ARBA" id="ARBA00023002"/>
    </source>
</evidence>
<dbReference type="GO" id="GO:0004152">
    <property type="term" value="F:dihydroorotate dehydrogenase activity"/>
    <property type="evidence" value="ECO:0007669"/>
    <property type="project" value="TreeGrafter"/>
</dbReference>
<dbReference type="SUPFAM" id="SSF51395">
    <property type="entry name" value="FMN-linked oxidoreductases"/>
    <property type="match status" value="1"/>
</dbReference>
<dbReference type="RefSeq" id="WP_188355174.1">
    <property type="nucleotide sequence ID" value="NZ_BMDH01000002.1"/>
</dbReference>
<dbReference type="PANTHER" id="PTHR48109">
    <property type="entry name" value="DIHYDROOROTATE DEHYDROGENASE (QUINONE), MITOCHONDRIAL-RELATED"/>
    <property type="match status" value="1"/>
</dbReference>
<evidence type="ECO:0000313" key="8">
    <source>
        <dbReference type="EMBL" id="GGI14275.1"/>
    </source>
</evidence>
<reference evidence="8" key="2">
    <citation type="submission" date="2020-09" db="EMBL/GenBank/DDBJ databases">
        <authorList>
            <person name="Sun Q."/>
            <person name="Sedlacek I."/>
        </authorList>
    </citation>
    <scope>NUCLEOTIDE SEQUENCE</scope>
    <source>
        <strain evidence="8">CCM 8606</strain>
    </source>
</reference>
<organism evidence="8 9">
    <name type="scientific">Galliscardovia ingluviei</name>
    <dbReference type="NCBI Taxonomy" id="1769422"/>
    <lineage>
        <taxon>Bacteria</taxon>
        <taxon>Bacillati</taxon>
        <taxon>Actinomycetota</taxon>
        <taxon>Actinomycetes</taxon>
        <taxon>Bifidobacteriales</taxon>
        <taxon>Bifidobacteriaceae</taxon>
        <taxon>Galliscardovia</taxon>
    </lineage>
</organism>
<evidence type="ECO:0000259" key="7">
    <source>
        <dbReference type="Pfam" id="PF01180"/>
    </source>
</evidence>
<dbReference type="GO" id="GO:0005737">
    <property type="term" value="C:cytoplasm"/>
    <property type="evidence" value="ECO:0007669"/>
    <property type="project" value="InterPro"/>
</dbReference>
<accession>A0A8J3AI43</accession>
<comment type="cofactor">
    <cofactor evidence="1">
        <name>FMN</name>
        <dbReference type="ChEBI" id="CHEBI:58210"/>
    </cofactor>
</comment>
<dbReference type="InterPro" id="IPR005720">
    <property type="entry name" value="Dihydroorotate_DH_cat"/>
</dbReference>
<keyword evidence="3" id="KW-0285">Flavoprotein</keyword>
<dbReference type="CDD" id="cd02810">
    <property type="entry name" value="DHOD_DHPD_FMN"/>
    <property type="match status" value="1"/>
</dbReference>
<keyword evidence="4" id="KW-0288">FMN</keyword>
<evidence type="ECO:0000256" key="4">
    <source>
        <dbReference type="ARBA" id="ARBA00022643"/>
    </source>
</evidence>
<gene>
    <name evidence="8" type="primary">pyr</name>
    <name evidence="8" type="ORF">GCM10007377_10120</name>
</gene>
<dbReference type="Proteomes" id="UP000619536">
    <property type="component" value="Unassembled WGS sequence"/>
</dbReference>
<evidence type="ECO:0000256" key="1">
    <source>
        <dbReference type="ARBA" id="ARBA00001917"/>
    </source>
</evidence>
<dbReference type="GO" id="GO:0006221">
    <property type="term" value="P:pyrimidine nucleotide biosynthetic process"/>
    <property type="evidence" value="ECO:0007669"/>
    <property type="project" value="UniProtKB-KW"/>
</dbReference>
<dbReference type="EMBL" id="BMDH01000002">
    <property type="protein sequence ID" value="GGI14275.1"/>
    <property type="molecule type" value="Genomic_DNA"/>
</dbReference>
<keyword evidence="6" id="KW-0560">Oxidoreductase</keyword>
<sequence length="406" mass="43710">MVELEPIYDVTRTYEDNYAQGPFGAFAQALHTTFDAVDTATTADTGVSSAVEHADITHGQDAEAESLAHESLPHESLPYTVLGHQVRLPFGIPAGPLLNSKFTTAALRMDYDMVVYKTVRSRAWACNPFPNVLAVHPSAHDGVLRPESRECDEGILADTHYQLPVSISNSFGVPSQDPEIWQPDLAQALSAAQSGQVVIPSFQGSRTAGMSTEDYIADHVLTARLVQETGATMMEMNTSCPNEGHNRLLCHDPELVGRICEAVKEQIGDIPLVVKLAYIPDNDALEAMIAHTVSRGTVQGFATINTISAKLVDAQGRQALPGEGRERSGVCGAAIRQAGLNMVTRLADIRERMGLDMTIIGVGGVTNAQDYHAYRVAGADAVMSATGAMFNPYLAQEILEQEGIKH</sequence>
<protein>
    <submittedName>
        <fullName evidence="8">Diguanylate cyclase</fullName>
    </submittedName>
</protein>
<evidence type="ECO:0000256" key="5">
    <source>
        <dbReference type="ARBA" id="ARBA00022975"/>
    </source>
</evidence>
<comment type="pathway">
    <text evidence="2">Pyrimidine metabolism; UMP biosynthesis via de novo pathway.</text>
</comment>
<comment type="caution">
    <text evidence="8">The sequence shown here is derived from an EMBL/GenBank/DDBJ whole genome shotgun (WGS) entry which is preliminary data.</text>
</comment>
<dbReference type="PANTHER" id="PTHR48109:SF1">
    <property type="entry name" value="DIHYDROOROTATE DEHYDROGENASE (FUMARATE)"/>
    <property type="match status" value="1"/>
</dbReference>
<dbReference type="Pfam" id="PF01180">
    <property type="entry name" value="DHO_dh"/>
    <property type="match status" value="1"/>
</dbReference>
<feature type="domain" description="Dihydroorotate dehydrogenase catalytic" evidence="7">
    <location>
        <begin position="208"/>
        <end position="399"/>
    </location>
</feature>
<proteinExistence type="predicted"/>
<name>A0A8J3AI43_9BIFI</name>
<evidence type="ECO:0000313" key="9">
    <source>
        <dbReference type="Proteomes" id="UP000619536"/>
    </source>
</evidence>
<evidence type="ECO:0000256" key="2">
    <source>
        <dbReference type="ARBA" id="ARBA00004725"/>
    </source>
</evidence>
<dbReference type="InterPro" id="IPR050074">
    <property type="entry name" value="DHO_dehydrogenase"/>
</dbReference>
<dbReference type="Gene3D" id="3.20.20.70">
    <property type="entry name" value="Aldolase class I"/>
    <property type="match status" value="1"/>
</dbReference>
<dbReference type="GO" id="GO:0006207">
    <property type="term" value="P:'de novo' pyrimidine nucleobase biosynthetic process"/>
    <property type="evidence" value="ECO:0007669"/>
    <property type="project" value="TreeGrafter"/>
</dbReference>
<dbReference type="InterPro" id="IPR013785">
    <property type="entry name" value="Aldolase_TIM"/>
</dbReference>
<dbReference type="AlphaFoldDB" id="A0A8J3AI43"/>
<keyword evidence="9" id="KW-1185">Reference proteome</keyword>
<evidence type="ECO:0000256" key="3">
    <source>
        <dbReference type="ARBA" id="ARBA00022630"/>
    </source>
</evidence>
<reference evidence="8" key="1">
    <citation type="journal article" date="2014" name="Int. J. Syst. Evol. Microbiol.">
        <title>Complete genome sequence of Corynebacterium casei LMG S-19264T (=DSM 44701T), isolated from a smear-ripened cheese.</title>
        <authorList>
            <consortium name="US DOE Joint Genome Institute (JGI-PGF)"/>
            <person name="Walter F."/>
            <person name="Albersmeier A."/>
            <person name="Kalinowski J."/>
            <person name="Ruckert C."/>
        </authorList>
    </citation>
    <scope>NUCLEOTIDE SEQUENCE</scope>
    <source>
        <strain evidence="8">CCM 8606</strain>
    </source>
</reference>
<keyword evidence="5" id="KW-0665">Pyrimidine biosynthesis</keyword>